<dbReference type="InterPro" id="IPR011991">
    <property type="entry name" value="ArsR-like_HTH"/>
</dbReference>
<comment type="caution">
    <text evidence="6">The sequence shown here is derived from an EMBL/GenBank/DDBJ whole genome shotgun (WGS) entry which is preliminary data.</text>
</comment>
<proteinExistence type="predicted"/>
<dbReference type="RefSeq" id="WP_230576876.1">
    <property type="nucleotide sequence ID" value="NZ_CAKJTI010000045.1"/>
</dbReference>
<dbReference type="InterPro" id="IPR036388">
    <property type="entry name" value="WH-like_DNA-bd_sf"/>
</dbReference>
<keyword evidence="7" id="KW-1185">Reference proteome</keyword>
<evidence type="ECO:0000256" key="2">
    <source>
        <dbReference type="ARBA" id="ARBA00023125"/>
    </source>
</evidence>
<reference evidence="6 7" key="1">
    <citation type="submission" date="2021-10" db="EMBL/GenBank/DDBJ databases">
        <authorList>
            <person name="Criscuolo A."/>
        </authorList>
    </citation>
    <scope>NUCLEOTIDE SEQUENCE [LARGE SCALE GENOMIC DNA]</scope>
    <source>
        <strain evidence="7">CIP 111899</strain>
    </source>
</reference>
<dbReference type="SMART" id="SM00346">
    <property type="entry name" value="HTH_ICLR"/>
    <property type="match status" value="1"/>
</dbReference>
<feature type="domain" description="HTH iclR-type" evidence="4">
    <location>
        <begin position="11"/>
        <end position="73"/>
    </location>
</feature>
<keyword evidence="2" id="KW-0238">DNA-binding</keyword>
<dbReference type="PROSITE" id="PS51077">
    <property type="entry name" value="HTH_ICLR"/>
    <property type="match status" value="1"/>
</dbReference>
<evidence type="ECO:0000259" key="4">
    <source>
        <dbReference type="PROSITE" id="PS51077"/>
    </source>
</evidence>
<evidence type="ECO:0000256" key="3">
    <source>
        <dbReference type="ARBA" id="ARBA00023163"/>
    </source>
</evidence>
<dbReference type="PROSITE" id="PS51078">
    <property type="entry name" value="ICLR_ED"/>
    <property type="match status" value="1"/>
</dbReference>
<dbReference type="Pfam" id="PF01614">
    <property type="entry name" value="IclR_C"/>
    <property type="match status" value="1"/>
</dbReference>
<dbReference type="Gene3D" id="1.10.10.10">
    <property type="entry name" value="Winged helix-like DNA-binding domain superfamily/Winged helix DNA-binding domain"/>
    <property type="match status" value="1"/>
</dbReference>
<keyword evidence="1" id="KW-0805">Transcription regulation</keyword>
<dbReference type="InterPro" id="IPR005471">
    <property type="entry name" value="Tscrpt_reg_IclR_N"/>
</dbReference>
<dbReference type="EMBL" id="CAKJTI010000045">
    <property type="protein sequence ID" value="CAG9614942.1"/>
    <property type="molecule type" value="Genomic_DNA"/>
</dbReference>
<dbReference type="InterPro" id="IPR050707">
    <property type="entry name" value="HTH_MetabolicPath_Reg"/>
</dbReference>
<name>A0ABM8YGI4_9BACI</name>
<evidence type="ECO:0000259" key="5">
    <source>
        <dbReference type="PROSITE" id="PS51078"/>
    </source>
</evidence>
<dbReference type="SUPFAM" id="SSF55781">
    <property type="entry name" value="GAF domain-like"/>
    <property type="match status" value="1"/>
</dbReference>
<dbReference type="InterPro" id="IPR014757">
    <property type="entry name" value="Tscrpt_reg_IclR_C"/>
</dbReference>
<dbReference type="PANTHER" id="PTHR30136:SF35">
    <property type="entry name" value="HTH-TYPE TRANSCRIPTIONAL REGULATOR RV1719"/>
    <property type="match status" value="1"/>
</dbReference>
<feature type="domain" description="IclR-ED" evidence="5">
    <location>
        <begin position="74"/>
        <end position="255"/>
    </location>
</feature>
<protein>
    <submittedName>
        <fullName evidence="6">Pectin degradation repressor protein KdgR</fullName>
    </submittedName>
</protein>
<evidence type="ECO:0000313" key="6">
    <source>
        <dbReference type="EMBL" id="CAG9614942.1"/>
    </source>
</evidence>
<gene>
    <name evidence="6" type="primary">kdgR</name>
    <name evidence="6" type="ORF">BACCIP111899_04176</name>
</gene>
<accession>A0ABM8YGI4</accession>
<evidence type="ECO:0000256" key="1">
    <source>
        <dbReference type="ARBA" id="ARBA00023015"/>
    </source>
</evidence>
<dbReference type="InterPro" id="IPR029016">
    <property type="entry name" value="GAF-like_dom_sf"/>
</dbReference>
<dbReference type="Pfam" id="PF09339">
    <property type="entry name" value="HTH_IclR"/>
    <property type="match status" value="1"/>
</dbReference>
<dbReference type="CDD" id="cd00090">
    <property type="entry name" value="HTH_ARSR"/>
    <property type="match status" value="1"/>
</dbReference>
<sequence>MGTNSNQDYLLSSVKNALRLLRSFSIDEPEKKVTDLASSLGLAKSTVSRLLATLASEGFVIKDPDTQKYRLGLSILNLNTILTSNLEINRESQPILQRLVNEVGETAHIGVLEGINVVYLNRVECKHPVQILSHVGRRNPLHCTSSGKVILSHQDERFIEQCIKEGLPSYTVHTITDPDDFRDVLKVVKEQGYGISIEEINEGVASVAAPVRDYTGKVMYAVSVVGPVHRMNPHDISLINKVKNAAHEISESLGYREY</sequence>
<dbReference type="PANTHER" id="PTHR30136">
    <property type="entry name" value="HELIX-TURN-HELIX TRANSCRIPTIONAL REGULATOR, ICLR FAMILY"/>
    <property type="match status" value="1"/>
</dbReference>
<keyword evidence="3" id="KW-0804">Transcription</keyword>
<organism evidence="6 7">
    <name type="scientific">Bacillus rhizoplanae</name>
    <dbReference type="NCBI Taxonomy" id="2880966"/>
    <lineage>
        <taxon>Bacteria</taxon>
        <taxon>Bacillati</taxon>
        <taxon>Bacillota</taxon>
        <taxon>Bacilli</taxon>
        <taxon>Bacillales</taxon>
        <taxon>Bacillaceae</taxon>
        <taxon>Bacillus</taxon>
    </lineage>
</organism>
<dbReference type="SUPFAM" id="SSF46785">
    <property type="entry name" value="Winged helix' DNA-binding domain"/>
    <property type="match status" value="1"/>
</dbReference>
<dbReference type="InterPro" id="IPR036390">
    <property type="entry name" value="WH_DNA-bd_sf"/>
</dbReference>
<evidence type="ECO:0000313" key="7">
    <source>
        <dbReference type="Proteomes" id="UP000789423"/>
    </source>
</evidence>
<dbReference type="Proteomes" id="UP000789423">
    <property type="component" value="Unassembled WGS sequence"/>
</dbReference>
<dbReference type="Gene3D" id="3.30.450.40">
    <property type="match status" value="1"/>
</dbReference>